<comment type="caution">
    <text evidence="4">The sequence shown here is derived from an EMBL/GenBank/DDBJ whole genome shotgun (WGS) entry which is preliminary data.</text>
</comment>
<dbReference type="OrthoDB" id="5412288at2759"/>
<gene>
    <name evidence="4" type="ORF">N7456_004776</name>
</gene>
<feature type="region of interest" description="Disordered" evidence="1">
    <location>
        <begin position="367"/>
        <end position="448"/>
    </location>
</feature>
<sequence>MSSFSDNLLPSSSQYLPPRSAQVRGSLFGGPSSDADPPPSSLPEPARRSIFGGFSSQDVDQEPEKQLEPIKEGSEQEEDEFDMILRERPLEAYYGSDGDSFRGSSDEDSKKSKKASKKPENSEAKIRPPAEVALPQPTYVVHRGVDLPPGVERPNRWRGWPHYYRQVIANEVGVLDSLMTTRARDLAGHLYDSFASRQQRNQDQGKFGNAEDSNDEENTAFPKMWISWPMAADAVPRADEPIRGRLDRFDGLDNYRLQPDMRPSAELEEWIMAAMMKTAKERFLAREWDDDIEVTKKEESPDPDTMAVGGHEEYEDSTWKLPDRLFREPVVQTDDDLSRSQLRPLSRTVISQLDQILMGLHQALKHRANHHYSSDESATETEDEESVPPAKGKGRKQDESRGRKRNREPKTFENSSPDRVTNSRSSSATGIEADDTLEHPQLTEDASGRVPLALSERLPLRDWSEVMGIAAIMGLPSNAVQRASKRCADIFEQDMTFRKFREGRMVKIKKHRSPSGQNPHQLVYAESESESESGIVQQPQRMRGTGKYLKPVAGNVPEGTSRDTESVSRHSSKAREEIKVKRSRSPSTVGSTPIDAAQLYGKDPNRESLFFCPIEGCRRSNNGFNRLWNFKLHMRRIHPQQYEQTFSNFRAKQLPSTS</sequence>
<feature type="compositionally biased region" description="Low complexity" evidence="1">
    <location>
        <begin position="1"/>
        <end position="13"/>
    </location>
</feature>
<feature type="domain" description="Rrn9" evidence="2">
    <location>
        <begin position="180"/>
        <end position="241"/>
    </location>
</feature>
<feature type="domain" description="C2H2-domain containing protein second zinc finger" evidence="3">
    <location>
        <begin position="610"/>
        <end position="638"/>
    </location>
</feature>
<dbReference type="Pfam" id="PF26176">
    <property type="entry name" value="zf_C2H2_17_2"/>
    <property type="match status" value="1"/>
</dbReference>
<feature type="compositionally biased region" description="Acidic residues" evidence="1">
    <location>
        <begin position="377"/>
        <end position="386"/>
    </location>
</feature>
<evidence type="ECO:0000313" key="5">
    <source>
        <dbReference type="Proteomes" id="UP001149165"/>
    </source>
</evidence>
<dbReference type="Pfam" id="PF10680">
    <property type="entry name" value="RRN9"/>
    <property type="match status" value="1"/>
</dbReference>
<name>A0A9W9FX25_9EURO</name>
<dbReference type="Gene3D" id="3.30.160.60">
    <property type="entry name" value="Classic Zinc Finger"/>
    <property type="match status" value="1"/>
</dbReference>
<dbReference type="AlphaFoldDB" id="A0A9W9FX25"/>
<evidence type="ECO:0000313" key="4">
    <source>
        <dbReference type="EMBL" id="KAJ5108101.1"/>
    </source>
</evidence>
<feature type="compositionally biased region" description="Polar residues" evidence="1">
    <location>
        <begin position="195"/>
        <end position="204"/>
    </location>
</feature>
<evidence type="ECO:0000259" key="3">
    <source>
        <dbReference type="Pfam" id="PF26176"/>
    </source>
</evidence>
<feature type="region of interest" description="Disordered" evidence="1">
    <location>
        <begin position="1"/>
        <end position="135"/>
    </location>
</feature>
<dbReference type="InterPro" id="IPR059095">
    <property type="entry name" value="Znf_C2H2_17_2nd"/>
</dbReference>
<accession>A0A9W9FX25</accession>
<evidence type="ECO:0000256" key="1">
    <source>
        <dbReference type="SAM" id="MobiDB-lite"/>
    </source>
</evidence>
<feature type="compositionally biased region" description="Polar residues" evidence="1">
    <location>
        <begin position="412"/>
        <end position="429"/>
    </location>
</feature>
<feature type="compositionally biased region" description="Basic and acidic residues" evidence="1">
    <location>
        <begin position="560"/>
        <end position="580"/>
    </location>
</feature>
<dbReference type="InterPro" id="IPR019622">
    <property type="entry name" value="Rrn9_dom"/>
</dbReference>
<organism evidence="4 5">
    <name type="scientific">Penicillium angulare</name>
    <dbReference type="NCBI Taxonomy" id="116970"/>
    <lineage>
        <taxon>Eukaryota</taxon>
        <taxon>Fungi</taxon>
        <taxon>Dikarya</taxon>
        <taxon>Ascomycota</taxon>
        <taxon>Pezizomycotina</taxon>
        <taxon>Eurotiomycetes</taxon>
        <taxon>Eurotiomycetidae</taxon>
        <taxon>Eurotiales</taxon>
        <taxon>Aspergillaceae</taxon>
        <taxon>Penicillium</taxon>
    </lineage>
</organism>
<reference evidence="4" key="1">
    <citation type="submission" date="2022-11" db="EMBL/GenBank/DDBJ databases">
        <authorList>
            <person name="Petersen C."/>
        </authorList>
    </citation>
    <scope>NUCLEOTIDE SEQUENCE</scope>
    <source>
        <strain evidence="4">IBT 30069</strain>
    </source>
</reference>
<keyword evidence="5" id="KW-1185">Reference proteome</keyword>
<evidence type="ECO:0000259" key="2">
    <source>
        <dbReference type="Pfam" id="PF10680"/>
    </source>
</evidence>
<evidence type="ECO:0008006" key="6">
    <source>
        <dbReference type="Google" id="ProtNLM"/>
    </source>
</evidence>
<feature type="compositionally biased region" description="Basic and acidic residues" evidence="1">
    <location>
        <begin position="117"/>
        <end position="128"/>
    </location>
</feature>
<feature type="region of interest" description="Disordered" evidence="1">
    <location>
        <begin position="195"/>
        <end position="217"/>
    </location>
</feature>
<proteinExistence type="predicted"/>
<reference evidence="4" key="2">
    <citation type="journal article" date="2023" name="IMA Fungus">
        <title>Comparative genomic study of the Penicillium genus elucidates a diverse pangenome and 15 lateral gene transfer events.</title>
        <authorList>
            <person name="Petersen C."/>
            <person name="Sorensen T."/>
            <person name="Nielsen M.R."/>
            <person name="Sondergaard T.E."/>
            <person name="Sorensen J.L."/>
            <person name="Fitzpatrick D.A."/>
            <person name="Frisvad J.C."/>
            <person name="Nielsen K.L."/>
        </authorList>
    </citation>
    <scope>NUCLEOTIDE SEQUENCE</scope>
    <source>
        <strain evidence="4">IBT 30069</strain>
    </source>
</reference>
<feature type="region of interest" description="Disordered" evidence="1">
    <location>
        <begin position="547"/>
        <end position="595"/>
    </location>
</feature>
<protein>
    <recommendedName>
        <fullName evidence="6">Rrn9 domain-containing protein</fullName>
    </recommendedName>
</protein>
<feature type="compositionally biased region" description="Basic and acidic residues" evidence="1">
    <location>
        <begin position="62"/>
        <end position="74"/>
    </location>
</feature>
<dbReference type="EMBL" id="JAPQKH010000003">
    <property type="protein sequence ID" value="KAJ5108101.1"/>
    <property type="molecule type" value="Genomic_DNA"/>
</dbReference>
<dbReference type="Proteomes" id="UP001149165">
    <property type="component" value="Unassembled WGS sequence"/>
</dbReference>